<sequence>MPHSPAHVPAAPGSGNLLVHGDLPELTRLYGYSSNTVWTEPQYKIWRERPDDQVVQPKEGDEHVPGKGAAIGFLVSQGYAVVWGSPLCPAADYKSVAERFVAWTHKHKLKPLFCCIDLEMEKVLAADPFNYVVVSCSKEDYLDPTVAHDPSLLDKRVRTKINKAERAGLVIWEESAHLPDQKWQDQAEEGMQAWQANRKGLQIHVTDLQPWRDVEHRRYFYGRAKPEGKPDGEEKLVGMVVLTRAHDGWVVKWALEFPYAPKGTSEGMIMHVIETLNKEGHHQLSFGASGGELKAISGIKGLSFQTLSKTYNGIANAFRLHNKSDFRAKFNAASSPLYIAYAKDSLGMKGIDAILTALKQETYEARGEGEGGDRLQTPAAGMDKPFEFSAQKAE</sequence>
<dbReference type="PANTHER" id="PTHR34697">
    <property type="entry name" value="PHOSPHATIDYLGLYCEROL LYSYLTRANSFERASE"/>
    <property type="match status" value="1"/>
</dbReference>
<dbReference type="AlphaFoldDB" id="A0A316V0E5"/>
<organism evidence="8 9">
    <name type="scientific">Jaminaea rosea</name>
    <dbReference type="NCBI Taxonomy" id="1569628"/>
    <lineage>
        <taxon>Eukaryota</taxon>
        <taxon>Fungi</taxon>
        <taxon>Dikarya</taxon>
        <taxon>Basidiomycota</taxon>
        <taxon>Ustilaginomycotina</taxon>
        <taxon>Exobasidiomycetes</taxon>
        <taxon>Microstromatales</taxon>
        <taxon>Microstromatales incertae sedis</taxon>
        <taxon>Jaminaea</taxon>
    </lineage>
</organism>
<protein>
    <recommendedName>
        <fullName evidence="7">Phosphatidylglycerol lysyltransferase C-terminal domain-containing protein</fullName>
    </recommendedName>
</protein>
<dbReference type="GO" id="GO:0016755">
    <property type="term" value="F:aminoacyltransferase activity"/>
    <property type="evidence" value="ECO:0007669"/>
    <property type="project" value="TreeGrafter"/>
</dbReference>
<name>A0A316V0E5_9BASI</name>
<evidence type="ECO:0000313" key="9">
    <source>
        <dbReference type="Proteomes" id="UP000245884"/>
    </source>
</evidence>
<keyword evidence="2" id="KW-1003">Cell membrane</keyword>
<dbReference type="OrthoDB" id="372395at2759"/>
<evidence type="ECO:0000256" key="2">
    <source>
        <dbReference type="ARBA" id="ARBA00022475"/>
    </source>
</evidence>
<dbReference type="RefSeq" id="XP_025363517.1">
    <property type="nucleotide sequence ID" value="XM_025508128.1"/>
</dbReference>
<evidence type="ECO:0000256" key="4">
    <source>
        <dbReference type="ARBA" id="ARBA00022989"/>
    </source>
</evidence>
<comment type="subcellular location">
    <subcellularLocation>
        <location evidence="1">Cell membrane</location>
        <topology evidence="1">Multi-pass membrane protein</topology>
    </subcellularLocation>
</comment>
<evidence type="ECO:0000256" key="1">
    <source>
        <dbReference type="ARBA" id="ARBA00004651"/>
    </source>
</evidence>
<reference evidence="8 9" key="1">
    <citation type="journal article" date="2018" name="Mol. Biol. Evol.">
        <title>Broad Genomic Sampling Reveals a Smut Pathogenic Ancestry of the Fungal Clade Ustilaginomycotina.</title>
        <authorList>
            <person name="Kijpornyongpan T."/>
            <person name="Mondo S.J."/>
            <person name="Barry K."/>
            <person name="Sandor L."/>
            <person name="Lee J."/>
            <person name="Lipzen A."/>
            <person name="Pangilinan J."/>
            <person name="LaButti K."/>
            <person name="Hainaut M."/>
            <person name="Henrissat B."/>
            <person name="Grigoriev I.V."/>
            <person name="Spatafora J.W."/>
            <person name="Aime M.C."/>
        </authorList>
    </citation>
    <scope>NUCLEOTIDE SEQUENCE [LARGE SCALE GENOMIC DNA]</scope>
    <source>
        <strain evidence="8 9">MCA 5214</strain>
    </source>
</reference>
<keyword evidence="9" id="KW-1185">Reference proteome</keyword>
<dbReference type="Proteomes" id="UP000245884">
    <property type="component" value="Unassembled WGS sequence"/>
</dbReference>
<dbReference type="InterPro" id="IPR024320">
    <property type="entry name" value="LPG_synthase_C"/>
</dbReference>
<dbReference type="InterPro" id="IPR051211">
    <property type="entry name" value="PG_lysyltransferase"/>
</dbReference>
<keyword evidence="4" id="KW-1133">Transmembrane helix</keyword>
<evidence type="ECO:0000313" key="8">
    <source>
        <dbReference type="EMBL" id="PWN28905.1"/>
    </source>
</evidence>
<evidence type="ECO:0000256" key="6">
    <source>
        <dbReference type="SAM" id="MobiDB-lite"/>
    </source>
</evidence>
<evidence type="ECO:0000256" key="5">
    <source>
        <dbReference type="ARBA" id="ARBA00023136"/>
    </source>
</evidence>
<accession>A0A316V0E5</accession>
<keyword evidence="5" id="KW-0472">Membrane</keyword>
<proteinExistence type="predicted"/>
<dbReference type="PANTHER" id="PTHR34697:SF2">
    <property type="entry name" value="PHOSPHATIDYLGLYCEROL LYSYLTRANSFERASE"/>
    <property type="match status" value="1"/>
</dbReference>
<dbReference type="GeneID" id="37029951"/>
<evidence type="ECO:0000256" key="3">
    <source>
        <dbReference type="ARBA" id="ARBA00022692"/>
    </source>
</evidence>
<feature type="region of interest" description="Disordered" evidence="6">
    <location>
        <begin position="365"/>
        <end position="394"/>
    </location>
</feature>
<gene>
    <name evidence="8" type="ORF">BDZ90DRAFT_258977</name>
</gene>
<evidence type="ECO:0000259" key="7">
    <source>
        <dbReference type="Pfam" id="PF09924"/>
    </source>
</evidence>
<dbReference type="GO" id="GO:0055091">
    <property type="term" value="P:phospholipid homeostasis"/>
    <property type="evidence" value="ECO:0007669"/>
    <property type="project" value="TreeGrafter"/>
</dbReference>
<dbReference type="EMBL" id="KZ819664">
    <property type="protein sequence ID" value="PWN28905.1"/>
    <property type="molecule type" value="Genomic_DNA"/>
</dbReference>
<dbReference type="Pfam" id="PF09924">
    <property type="entry name" value="LPG_synthase_C"/>
    <property type="match status" value="1"/>
</dbReference>
<keyword evidence="3" id="KW-0812">Transmembrane</keyword>
<dbReference type="GO" id="GO:0005886">
    <property type="term" value="C:plasma membrane"/>
    <property type="evidence" value="ECO:0007669"/>
    <property type="project" value="UniProtKB-SubCell"/>
</dbReference>
<dbReference type="STRING" id="1569628.A0A316V0E5"/>
<feature type="domain" description="Phosphatidylglycerol lysyltransferase C-terminal" evidence="7">
    <location>
        <begin position="66"/>
        <end position="340"/>
    </location>
</feature>